<dbReference type="InterPro" id="IPR029044">
    <property type="entry name" value="Nucleotide-diphossugar_trans"/>
</dbReference>
<accession>A0A812KET4</accession>
<dbReference type="InterPro" id="IPR039741">
    <property type="entry name" value="UDP-sugar_pyrophosphorylase"/>
</dbReference>
<comment type="caution">
    <text evidence="2">The sequence shown here is derived from an EMBL/GenBank/DDBJ whole genome shotgun (WGS) entry which is preliminary data.</text>
</comment>
<evidence type="ECO:0000256" key="1">
    <source>
        <dbReference type="SAM" id="MobiDB-lite"/>
    </source>
</evidence>
<reference evidence="2" key="1">
    <citation type="submission" date="2021-02" db="EMBL/GenBank/DDBJ databases">
        <authorList>
            <person name="Dougan E. K."/>
            <person name="Rhodes N."/>
            <person name="Thang M."/>
            <person name="Chan C."/>
        </authorList>
    </citation>
    <scope>NUCLEOTIDE SEQUENCE</scope>
</reference>
<dbReference type="GO" id="GO:0006048">
    <property type="term" value="P:UDP-N-acetylglucosamine biosynthetic process"/>
    <property type="evidence" value="ECO:0007669"/>
    <property type="project" value="TreeGrafter"/>
</dbReference>
<protein>
    <submittedName>
        <fullName evidence="2">USP protein</fullName>
    </submittedName>
</protein>
<dbReference type="Proteomes" id="UP000604046">
    <property type="component" value="Unassembled WGS sequence"/>
</dbReference>
<evidence type="ECO:0000313" key="2">
    <source>
        <dbReference type="EMBL" id="CAE7225683.1"/>
    </source>
</evidence>
<feature type="region of interest" description="Disordered" evidence="1">
    <location>
        <begin position="118"/>
        <end position="139"/>
    </location>
</feature>
<dbReference type="EMBL" id="CAJNDS010000656">
    <property type="protein sequence ID" value="CAE7225683.1"/>
    <property type="molecule type" value="Genomic_DNA"/>
</dbReference>
<dbReference type="SUPFAM" id="SSF53448">
    <property type="entry name" value="Nucleotide-diphospho-sugar transferases"/>
    <property type="match status" value="1"/>
</dbReference>
<dbReference type="AlphaFoldDB" id="A0A812KET4"/>
<dbReference type="PANTHER" id="PTHR11952:SF9">
    <property type="entry name" value="UDP-SUGAR PYROPHOSPHORYLASE"/>
    <property type="match status" value="1"/>
</dbReference>
<proteinExistence type="predicted"/>
<feature type="compositionally biased region" description="Basic residues" evidence="1">
    <location>
        <begin position="129"/>
        <end position="139"/>
    </location>
</feature>
<dbReference type="OrthoDB" id="532420at2759"/>
<organism evidence="2 3">
    <name type="scientific">Symbiodinium natans</name>
    <dbReference type="NCBI Taxonomy" id="878477"/>
    <lineage>
        <taxon>Eukaryota</taxon>
        <taxon>Sar</taxon>
        <taxon>Alveolata</taxon>
        <taxon>Dinophyceae</taxon>
        <taxon>Suessiales</taxon>
        <taxon>Symbiodiniaceae</taxon>
        <taxon>Symbiodinium</taxon>
    </lineage>
</organism>
<sequence length="139" mass="15190">MASADTDAGIRELLSSNSYFGLDEDQVTILVQEKVAALANSDALLSMAGPYKVATKPHGHGDVHFLLHSAGLVERWMGEGRKWVLFFQDTNTLYLTTFLCSLGVSVRHGLEASKPSEFSGYASQGQRSRGVHRSCRTDN</sequence>
<gene>
    <name evidence="2" type="primary">USP</name>
    <name evidence="2" type="ORF">SNAT2548_LOCUS8714</name>
</gene>
<name>A0A812KET4_9DINO</name>
<dbReference type="GO" id="GO:0003977">
    <property type="term" value="F:UDP-N-acetylglucosamine diphosphorylase activity"/>
    <property type="evidence" value="ECO:0007669"/>
    <property type="project" value="TreeGrafter"/>
</dbReference>
<dbReference type="Gene3D" id="3.90.550.10">
    <property type="entry name" value="Spore Coat Polysaccharide Biosynthesis Protein SpsA, Chain A"/>
    <property type="match status" value="1"/>
</dbReference>
<evidence type="ECO:0000313" key="3">
    <source>
        <dbReference type="Proteomes" id="UP000604046"/>
    </source>
</evidence>
<keyword evidence="3" id="KW-1185">Reference proteome</keyword>
<dbReference type="PANTHER" id="PTHR11952">
    <property type="entry name" value="UDP- GLUCOSE PYROPHOSPHORYLASE"/>
    <property type="match status" value="1"/>
</dbReference>